<sequence>MLLLHVRLLGQNGLKASCGHPYFHHTDRSVFSQRATDLQRSLKHRSTPIP</sequence>
<proteinExistence type="predicted"/>
<name>A0A059ZRH3_ACICK</name>
<dbReference type="EMBL" id="CP005986">
    <property type="protein sequence ID" value="AIA54148.1"/>
    <property type="molecule type" value="Genomic_DNA"/>
</dbReference>
<accession>A0A059ZRH3</accession>
<dbReference type="HOGENOM" id="CLU_3113439_0_0_6"/>
<dbReference type="AlphaFoldDB" id="A0A059ZRH3"/>
<evidence type="ECO:0000313" key="2">
    <source>
        <dbReference type="Proteomes" id="UP000005522"/>
    </source>
</evidence>
<dbReference type="Proteomes" id="UP000005522">
    <property type="component" value="Chromosome"/>
</dbReference>
<evidence type="ECO:0000313" key="1">
    <source>
        <dbReference type="EMBL" id="AIA54148.1"/>
    </source>
</evidence>
<reference evidence="1 2" key="1">
    <citation type="journal article" date="2009" name="J. Bacteriol.">
        <title>Draft genome sequence of the extremely acidophilic bacterium Acidithiobacillus caldus ATCC 51756 reveals metabolic versatility in the genus Acidithiobacillus.</title>
        <authorList>
            <person name="Valdes J."/>
            <person name="Quatrini R."/>
            <person name="Hallberg K."/>
            <person name="Dopson M."/>
            <person name="Valenzuela P.D."/>
            <person name="Holmes D.S."/>
        </authorList>
    </citation>
    <scope>NUCLEOTIDE SEQUENCE [LARGE SCALE GENOMIC DNA]</scope>
    <source>
        <strain evidence="2">ATCC 51756 / DSM 8584 / KU</strain>
    </source>
</reference>
<gene>
    <name evidence="1" type="ORF">Acaty_c0257</name>
</gene>
<organism evidence="1 2">
    <name type="scientific">Acidithiobacillus caldus (strain ATCC 51756 / DSM 8584 / KU)</name>
    <dbReference type="NCBI Taxonomy" id="637389"/>
    <lineage>
        <taxon>Bacteria</taxon>
        <taxon>Pseudomonadati</taxon>
        <taxon>Pseudomonadota</taxon>
        <taxon>Acidithiobacillia</taxon>
        <taxon>Acidithiobacillales</taxon>
        <taxon>Acidithiobacillaceae</taxon>
        <taxon>Acidithiobacillus</taxon>
    </lineage>
</organism>
<dbReference type="KEGG" id="acz:Acaty_c0257"/>
<protein>
    <submittedName>
        <fullName evidence="1">Uncharacterized protein</fullName>
    </submittedName>
</protein>